<sequence>MSNEIDFSEFRTQSLKGIVIIYGKILFRVLKATWVLLFLFITKASKLSSINILYFYFGIIGILLFILIRSYLVYKNFKFKIDGDSFVLKKGIIAKNNTAIAFDRIQNVNFSQNVIHQLINVYQVDIETAGSDKTEISIKALSLDQAKALRKKITDGKTQEQSIVEENELVKEKPLLSIGVNDLLKVSITENHLQSLLLLTAFLFGFYQQIQDVFQNFIGEEILDNYVNKGKDLLTGSLLLLLGLLIFLSIVAIISSFVRVFLRHFNLTFSIKNRAFEIQQGLTNKKAIILKKEKVQFITIITNPLKRRLGISYVIFKQAISGKVKKTDKLIKIVGCKKEHLDKIKETLYTSYDFENVTKEKPHWYFTYRIILRTTLILLCFNVFFYFIFDGKNQVFVNVFLLLIIGTLFYKKIRKLFFKVSKDMLLVGGGAIETSSTYLEMFKVQNVKIQQSIFQRRRKVADVILQTASGKIKLPSIKEQRANELYNHILYTIETSTKEWM</sequence>
<protein>
    <recommendedName>
        <fullName evidence="2">YdbS-like PH domain-containing protein</fullName>
    </recommendedName>
</protein>
<dbReference type="PANTHER" id="PTHR34473">
    <property type="entry name" value="UPF0699 TRANSMEMBRANE PROTEIN YDBS"/>
    <property type="match status" value="1"/>
</dbReference>
<evidence type="ECO:0000313" key="3">
    <source>
        <dbReference type="EMBL" id="SNR15085.1"/>
    </source>
</evidence>
<dbReference type="Pfam" id="PF03703">
    <property type="entry name" value="bPH_2"/>
    <property type="match status" value="3"/>
</dbReference>
<accession>A0A238U7Q7</accession>
<organism evidence="3 4">
    <name type="scientific">Tenacibaculum jejuense</name>
    <dbReference type="NCBI Taxonomy" id="584609"/>
    <lineage>
        <taxon>Bacteria</taxon>
        <taxon>Pseudomonadati</taxon>
        <taxon>Bacteroidota</taxon>
        <taxon>Flavobacteriia</taxon>
        <taxon>Flavobacteriales</taxon>
        <taxon>Flavobacteriaceae</taxon>
        <taxon>Tenacibaculum</taxon>
    </lineage>
</organism>
<feature type="transmembrane region" description="Helical" evidence="1">
    <location>
        <begin position="238"/>
        <end position="262"/>
    </location>
</feature>
<dbReference type="KEGG" id="tje:TJEJU_1351"/>
<feature type="transmembrane region" description="Helical" evidence="1">
    <location>
        <begin position="193"/>
        <end position="210"/>
    </location>
</feature>
<keyword evidence="4" id="KW-1185">Reference proteome</keyword>
<proteinExistence type="predicted"/>
<feature type="transmembrane region" description="Helical" evidence="1">
    <location>
        <begin position="21"/>
        <end position="41"/>
    </location>
</feature>
<dbReference type="PANTHER" id="PTHR34473:SF2">
    <property type="entry name" value="UPF0699 TRANSMEMBRANE PROTEIN YDBT"/>
    <property type="match status" value="1"/>
</dbReference>
<dbReference type="AlphaFoldDB" id="A0A238U7Q7"/>
<reference evidence="3 4" key="1">
    <citation type="submission" date="2017-07" db="EMBL/GenBank/DDBJ databases">
        <authorList>
            <person name="Sun Z.S."/>
            <person name="Albrecht U."/>
            <person name="Echele G."/>
            <person name="Lee C.C."/>
        </authorList>
    </citation>
    <scope>NUCLEOTIDE SEQUENCE [LARGE SCALE GENOMIC DNA]</scope>
    <source>
        <strain evidence="4">type strain: KCTC 22618</strain>
    </source>
</reference>
<feature type="domain" description="YdbS-like PH" evidence="2">
    <location>
        <begin position="265"/>
        <end position="347"/>
    </location>
</feature>
<name>A0A238U7Q7_9FLAO</name>
<feature type="transmembrane region" description="Helical" evidence="1">
    <location>
        <begin position="370"/>
        <end position="389"/>
    </location>
</feature>
<feature type="domain" description="YdbS-like PH" evidence="2">
    <location>
        <begin position="414"/>
        <end position="489"/>
    </location>
</feature>
<dbReference type="InterPro" id="IPR014529">
    <property type="entry name" value="UCP026631"/>
</dbReference>
<gene>
    <name evidence="3" type="ORF">TJEJU_1351</name>
</gene>
<evidence type="ECO:0000256" key="1">
    <source>
        <dbReference type="SAM" id="Phobius"/>
    </source>
</evidence>
<dbReference type="Proteomes" id="UP000215214">
    <property type="component" value="Chromosome TJEJU"/>
</dbReference>
<evidence type="ECO:0000259" key="2">
    <source>
        <dbReference type="Pfam" id="PF03703"/>
    </source>
</evidence>
<dbReference type="EMBL" id="LT899436">
    <property type="protein sequence ID" value="SNR15085.1"/>
    <property type="molecule type" value="Genomic_DNA"/>
</dbReference>
<keyword evidence="1" id="KW-0472">Membrane</keyword>
<feature type="transmembrane region" description="Helical" evidence="1">
    <location>
        <begin position="395"/>
        <end position="413"/>
    </location>
</feature>
<dbReference type="OrthoDB" id="1049931at2"/>
<dbReference type="InterPro" id="IPR005182">
    <property type="entry name" value="YdbS-like_PH"/>
</dbReference>
<dbReference type="PIRSF" id="PIRSF026631">
    <property type="entry name" value="UCP026631"/>
    <property type="match status" value="1"/>
</dbReference>
<dbReference type="RefSeq" id="WP_095070567.1">
    <property type="nucleotide sequence ID" value="NZ_LT899436.1"/>
</dbReference>
<feature type="transmembrane region" description="Helical" evidence="1">
    <location>
        <begin position="53"/>
        <end position="72"/>
    </location>
</feature>
<feature type="domain" description="YdbS-like PH" evidence="2">
    <location>
        <begin position="74"/>
        <end position="153"/>
    </location>
</feature>
<keyword evidence="1" id="KW-1133">Transmembrane helix</keyword>
<evidence type="ECO:0000313" key="4">
    <source>
        <dbReference type="Proteomes" id="UP000215214"/>
    </source>
</evidence>
<keyword evidence="1" id="KW-0812">Transmembrane</keyword>